<feature type="compositionally biased region" description="Basic and acidic residues" evidence="1">
    <location>
        <begin position="77"/>
        <end position="95"/>
    </location>
</feature>
<feature type="domain" description="Telomeric single stranded DNA binding POT1/Cdc13" evidence="2">
    <location>
        <begin position="411"/>
        <end position="543"/>
    </location>
</feature>
<feature type="compositionally biased region" description="Basic and acidic residues" evidence="1">
    <location>
        <begin position="120"/>
        <end position="129"/>
    </location>
</feature>
<protein>
    <submittedName>
        <fullName evidence="3">Telomere end binding protein</fullName>
    </submittedName>
</protein>
<feature type="compositionally biased region" description="Acidic residues" evidence="1">
    <location>
        <begin position="196"/>
        <end position="207"/>
    </location>
</feature>
<dbReference type="InterPro" id="IPR012340">
    <property type="entry name" value="NA-bd_OB-fold"/>
</dbReference>
<dbReference type="SUPFAM" id="SSF50249">
    <property type="entry name" value="Nucleic acid-binding proteins"/>
    <property type="match status" value="1"/>
</dbReference>
<evidence type="ECO:0000313" key="3">
    <source>
        <dbReference type="EMBL" id="KAJ5524541.1"/>
    </source>
</evidence>
<gene>
    <name evidence="3" type="ORF">N7494_011191</name>
</gene>
<accession>A0AAD6G8Y8</accession>
<organism evidence="3 4">
    <name type="scientific">Penicillium frequentans</name>
    <dbReference type="NCBI Taxonomy" id="3151616"/>
    <lineage>
        <taxon>Eukaryota</taxon>
        <taxon>Fungi</taxon>
        <taxon>Dikarya</taxon>
        <taxon>Ascomycota</taxon>
        <taxon>Pezizomycotina</taxon>
        <taxon>Eurotiomycetes</taxon>
        <taxon>Eurotiomycetidae</taxon>
        <taxon>Eurotiales</taxon>
        <taxon>Aspergillaceae</taxon>
        <taxon>Penicillium</taxon>
    </lineage>
</organism>
<name>A0AAD6G8Y8_9EURO</name>
<feature type="compositionally biased region" description="Acidic residues" evidence="1">
    <location>
        <begin position="96"/>
        <end position="116"/>
    </location>
</feature>
<reference evidence="3 4" key="1">
    <citation type="journal article" date="2023" name="IMA Fungus">
        <title>Comparative genomic study of the Penicillium genus elucidates a diverse pangenome and 15 lateral gene transfer events.</title>
        <authorList>
            <person name="Petersen C."/>
            <person name="Sorensen T."/>
            <person name="Nielsen M.R."/>
            <person name="Sondergaard T.E."/>
            <person name="Sorensen J.L."/>
            <person name="Fitzpatrick D.A."/>
            <person name="Frisvad J.C."/>
            <person name="Nielsen K.L."/>
        </authorList>
    </citation>
    <scope>NUCLEOTIDE SEQUENCE [LARGE SCALE GENOMIC DNA]</scope>
    <source>
        <strain evidence="3 4">IBT 35679</strain>
    </source>
</reference>
<evidence type="ECO:0000256" key="1">
    <source>
        <dbReference type="SAM" id="MobiDB-lite"/>
    </source>
</evidence>
<feature type="region of interest" description="Disordered" evidence="1">
    <location>
        <begin position="571"/>
        <end position="625"/>
    </location>
</feature>
<dbReference type="Pfam" id="PF02765">
    <property type="entry name" value="POT1"/>
    <property type="match status" value="1"/>
</dbReference>
<feature type="compositionally biased region" description="Basic and acidic residues" evidence="1">
    <location>
        <begin position="209"/>
        <end position="223"/>
    </location>
</feature>
<dbReference type="InterPro" id="IPR011564">
    <property type="entry name" value="Telomer_end-bd_POT1/Cdc13"/>
</dbReference>
<keyword evidence="4" id="KW-1185">Reference proteome</keyword>
<proteinExistence type="predicted"/>
<evidence type="ECO:0000313" key="4">
    <source>
        <dbReference type="Proteomes" id="UP001220324"/>
    </source>
</evidence>
<dbReference type="CDD" id="cd04497">
    <property type="entry name" value="hPOT1_OB1_like"/>
    <property type="match status" value="1"/>
</dbReference>
<dbReference type="SMART" id="SM00976">
    <property type="entry name" value="Telo_bind"/>
    <property type="match status" value="1"/>
</dbReference>
<comment type="caution">
    <text evidence="3">The sequence shown here is derived from an EMBL/GenBank/DDBJ whole genome shotgun (WGS) entry which is preliminary data.</text>
</comment>
<feature type="region of interest" description="Disordered" evidence="1">
    <location>
        <begin position="1"/>
        <end position="333"/>
    </location>
</feature>
<dbReference type="EMBL" id="JAQIZZ010000008">
    <property type="protein sequence ID" value="KAJ5524541.1"/>
    <property type="molecule type" value="Genomic_DNA"/>
</dbReference>
<evidence type="ECO:0000259" key="2">
    <source>
        <dbReference type="SMART" id="SM00976"/>
    </source>
</evidence>
<dbReference type="Proteomes" id="UP001220324">
    <property type="component" value="Unassembled WGS sequence"/>
</dbReference>
<feature type="compositionally biased region" description="Basic and acidic residues" evidence="1">
    <location>
        <begin position="150"/>
        <end position="164"/>
    </location>
</feature>
<sequence>MIARAMPILATKRKDGESGSEVEDQYDEAQAEASSDEESEAADLPPQPPTQHEVIVLDSDSEDELTSNQPANPQSIHQERRTYRDSSLQSEHEGWDMAEQEEVSQSEAEYSDDDGAEAFRQNDRVHDSDKEDESSVDVLARDHYLHKHSTRESSVHDEEGKGDTSDVVSEGASSRDYHSDNVIKPGTNTDSVIGLDSDEDNLSETGEDSFPREDSAPASRIEKVWAGAKSKANVPHGLDGTHDERSNEVAPSGTEDQIGNEEAETTPVKSVWPQLLTPAPTQEVDGLQATVSKEREEMTQDSPTLDTHESPMGLHVSAPTAPDTGPDATDRPSENIMDSSLLEQAFTPVGISDENLASGPLIVLPTTETAHPEEQPGASQEEMPEAPAVVVSQLPAPDRHAHGLRSKLSYFAPLATLIDHFTALVDTISIVHEVSPIAKAVSGPKDYFLTVQLTDPSMAGTVLQAQLFRRYKSAMPTLVEGNAVLLRNLKVRSFDHSIMLVSVESSSWAVFDGSGPEAQVNGPPVEYSSEERAYASGLQKWYSEFGASMVADHQLQASILRESVDREGSALISESGSIDSVNRGDPSSSARGSKRSRKSHRRVTIHELRDGRRYTEVGSPSSKESIHELRDGTLYANL</sequence>
<dbReference type="Gene3D" id="2.40.50.140">
    <property type="entry name" value="Nucleic acid-binding proteins"/>
    <property type="match status" value="1"/>
</dbReference>
<feature type="compositionally biased region" description="Acidic residues" evidence="1">
    <location>
        <begin position="18"/>
        <end position="41"/>
    </location>
</feature>
<dbReference type="GO" id="GO:0000723">
    <property type="term" value="P:telomere maintenance"/>
    <property type="evidence" value="ECO:0007669"/>
    <property type="project" value="InterPro"/>
</dbReference>
<dbReference type="AlphaFoldDB" id="A0AAD6G8Y8"/>
<dbReference type="GO" id="GO:0003677">
    <property type="term" value="F:DNA binding"/>
    <property type="evidence" value="ECO:0007669"/>
    <property type="project" value="InterPro"/>
</dbReference>
<feature type="compositionally biased region" description="Basic residues" evidence="1">
    <location>
        <begin position="592"/>
        <end position="603"/>
    </location>
</feature>
<dbReference type="GO" id="GO:0000781">
    <property type="term" value="C:chromosome, telomeric region"/>
    <property type="evidence" value="ECO:0007669"/>
    <property type="project" value="InterPro"/>
</dbReference>
<feature type="compositionally biased region" description="Polar residues" evidence="1">
    <location>
        <begin position="66"/>
        <end position="76"/>
    </location>
</feature>
<feature type="compositionally biased region" description="Basic and acidic residues" evidence="1">
    <location>
        <begin position="604"/>
        <end position="615"/>
    </location>
</feature>